<dbReference type="InterPro" id="IPR003615">
    <property type="entry name" value="HNH_nuc"/>
</dbReference>
<accession>Q07GQ1</accession>
<feature type="region of interest" description="Disordered" evidence="1">
    <location>
        <begin position="56"/>
        <end position="96"/>
    </location>
</feature>
<name>Q07GQ1_ROSDO</name>
<protein>
    <submittedName>
        <fullName evidence="3">OSJNBa0044K18.12</fullName>
    </submittedName>
</protein>
<evidence type="ECO:0000259" key="2">
    <source>
        <dbReference type="Pfam" id="PF13395"/>
    </source>
</evidence>
<dbReference type="CDD" id="cd00085">
    <property type="entry name" value="HNHc"/>
    <property type="match status" value="1"/>
</dbReference>
<geneLocation type="plasmid" evidence="3 4">
    <name>pTB1</name>
</geneLocation>
<evidence type="ECO:0000313" key="3">
    <source>
        <dbReference type="EMBL" id="ABI93348.1"/>
    </source>
</evidence>
<dbReference type="KEGG" id="rde:RD1_A0048"/>
<dbReference type="PANTHER" id="PTHR33427:SF1">
    <property type="entry name" value="F6A14.21 PROTEIN"/>
    <property type="match status" value="1"/>
</dbReference>
<evidence type="ECO:0000313" key="4">
    <source>
        <dbReference type="Proteomes" id="UP000007029"/>
    </source>
</evidence>
<keyword evidence="4" id="KW-1185">Reference proteome</keyword>
<reference evidence="3 4" key="1">
    <citation type="journal article" date="2007" name="J. Bacteriol.">
        <title>The complete genome sequence of Roseobacter denitrificans reveals a mixotrophic rather than photosynthetic metabolism.</title>
        <authorList>
            <person name="Swingley W.D."/>
            <person name="Sadekar S."/>
            <person name="Mastrian S.D."/>
            <person name="Matthies H.J."/>
            <person name="Hao J."/>
            <person name="Ramos H."/>
            <person name="Acharya C.R."/>
            <person name="Conrad A.L."/>
            <person name="Taylor H.L."/>
            <person name="Dejesa L.C."/>
            <person name="Shah M.K."/>
            <person name="O'huallachain M.E."/>
            <person name="Lince M.T."/>
            <person name="Blankenship R.E."/>
            <person name="Beatty J.T."/>
            <person name="Touchman J.W."/>
        </authorList>
    </citation>
    <scope>NUCLEOTIDE SEQUENCE [LARGE SCALE GENOMIC DNA]</scope>
    <source>
        <strain evidence="4">ATCC 33942 / OCh 114</strain>
        <plasmid evidence="3 4">pTB1</plasmid>
    </source>
</reference>
<sequence>MPYSTNPKAQHVWNKARPVKGKNPNLYRRDAQGNVIYKPAYNRDSAMGWQVDHVWPRSKGGSDARKNLQALQTGANKRKSNKTPRLTKVSSRRRQW</sequence>
<evidence type="ECO:0000256" key="1">
    <source>
        <dbReference type="SAM" id="MobiDB-lite"/>
    </source>
</evidence>
<organism evidence="3 4">
    <name type="scientific">Roseobacter denitrificans (strain ATCC 33942 / OCh 114)</name>
    <name type="common">Erythrobacter sp. (strain OCh 114)</name>
    <name type="synonym">Roseobacter denitrificans</name>
    <dbReference type="NCBI Taxonomy" id="375451"/>
    <lineage>
        <taxon>Bacteria</taxon>
        <taxon>Pseudomonadati</taxon>
        <taxon>Pseudomonadota</taxon>
        <taxon>Alphaproteobacteria</taxon>
        <taxon>Rhodobacterales</taxon>
        <taxon>Roseobacteraceae</taxon>
        <taxon>Roseobacter</taxon>
    </lineage>
</organism>
<dbReference type="HOGENOM" id="CLU_157055_0_0_5"/>
<dbReference type="Pfam" id="PF13395">
    <property type="entry name" value="HNH_4"/>
    <property type="match status" value="1"/>
</dbReference>
<dbReference type="Proteomes" id="UP000007029">
    <property type="component" value="Plasmid pTB1"/>
</dbReference>
<feature type="region of interest" description="Disordered" evidence="1">
    <location>
        <begin position="1"/>
        <end position="27"/>
    </location>
</feature>
<dbReference type="RefSeq" id="WP_011655404.1">
    <property type="nucleotide sequence ID" value="NC_008386.1"/>
</dbReference>
<keyword evidence="3" id="KW-0614">Plasmid</keyword>
<dbReference type="PANTHER" id="PTHR33427">
    <property type="entry name" value="HNH ENDONUCLEASE"/>
    <property type="match status" value="1"/>
</dbReference>
<dbReference type="EMBL" id="CP000464">
    <property type="protein sequence ID" value="ABI93348.1"/>
    <property type="molecule type" value="Genomic_DNA"/>
</dbReference>
<feature type="domain" description="HNH nuclease" evidence="2">
    <location>
        <begin position="50"/>
        <end position="84"/>
    </location>
</feature>
<dbReference type="OrthoDB" id="7864535at2"/>
<proteinExistence type="predicted"/>
<gene>
    <name evidence="3" type="ordered locus">RD1_A0048</name>
</gene>
<dbReference type="Gene3D" id="1.10.30.50">
    <property type="match status" value="1"/>
</dbReference>
<dbReference type="AlphaFoldDB" id="Q07GQ1"/>